<evidence type="ECO:0000256" key="10">
    <source>
        <dbReference type="HAMAP-Rule" id="MF_00155"/>
    </source>
</evidence>
<evidence type="ECO:0000313" key="11">
    <source>
        <dbReference type="EMBL" id="BCJ91647.1"/>
    </source>
</evidence>
<dbReference type="FunFam" id="2.60.370.10:FF:000001">
    <property type="entry name" value="COX11 cytochrome c oxidase assembly homolog"/>
    <property type="match status" value="1"/>
</dbReference>
<keyword evidence="5 10" id="KW-0812">Transmembrane</keyword>
<keyword evidence="6 10" id="KW-0735">Signal-anchor</keyword>
<feature type="topological domain" description="Cytoplasmic" evidence="10">
    <location>
        <begin position="1"/>
        <end position="6"/>
    </location>
</feature>
<evidence type="ECO:0000256" key="2">
    <source>
        <dbReference type="ARBA" id="ARBA00004382"/>
    </source>
</evidence>
<protein>
    <recommendedName>
        <fullName evidence="4 10">Cytochrome c oxidase assembly protein CtaG</fullName>
    </recommendedName>
</protein>
<name>A0A6S6QUP2_9HYPH</name>
<dbReference type="AlphaFoldDB" id="A0A6S6QUP2"/>
<dbReference type="EMBL" id="AP023361">
    <property type="protein sequence ID" value="BCJ91647.1"/>
    <property type="molecule type" value="Genomic_DNA"/>
</dbReference>
<reference evidence="11 12" key="1">
    <citation type="submission" date="2020-08" db="EMBL/GenBank/DDBJ databases">
        <title>Genome sequence of Rhizobiales bacterium strain IZ6.</title>
        <authorList>
            <person name="Nakai R."/>
            <person name="Naganuma T."/>
        </authorList>
    </citation>
    <scope>NUCLEOTIDE SEQUENCE [LARGE SCALE GENOMIC DNA]</scope>
    <source>
        <strain evidence="11 12">IZ6</strain>
    </source>
</reference>
<dbReference type="NCBIfam" id="NF003465">
    <property type="entry name" value="PRK05089.1"/>
    <property type="match status" value="1"/>
</dbReference>
<evidence type="ECO:0000256" key="4">
    <source>
        <dbReference type="ARBA" id="ARBA00015384"/>
    </source>
</evidence>
<dbReference type="Pfam" id="PF04442">
    <property type="entry name" value="CtaG_Cox11"/>
    <property type="match status" value="1"/>
</dbReference>
<keyword evidence="10" id="KW-0997">Cell inner membrane</keyword>
<comment type="subcellular location">
    <subcellularLocation>
        <location evidence="2 10">Cell inner membrane</location>
        <topology evidence="2 10">Single-pass type II membrane protein</topology>
        <orientation evidence="2 10">Periplasmic side</orientation>
    </subcellularLocation>
</comment>
<sequence>MSEQTKNHRIVAAACGVFVLSMLGAAYAAVPLYDMFCRMTGFGGTPQIASSAPEKITDRKIRVRFDANTAAGLGWEFRPVQREIEVKIGETALAFYRAKNTTPHDQWGSATYNVTPEVTGAYFNKMHCFCFEKQHLKAGEEMDMPVQFFIDPSMVDDKTLNGVQTITLSYTFFAAEPPAQTAGAPAAPKL</sequence>
<gene>
    <name evidence="10 11" type="primary">ctaG</name>
    <name evidence="11" type="ORF">IZ6_23820</name>
</gene>
<evidence type="ECO:0000256" key="1">
    <source>
        <dbReference type="ARBA" id="ARBA00004007"/>
    </source>
</evidence>
<proteinExistence type="inferred from homology"/>
<evidence type="ECO:0000256" key="7">
    <source>
        <dbReference type="ARBA" id="ARBA00022989"/>
    </source>
</evidence>
<comment type="similarity">
    <text evidence="3 10">Belongs to the COX11/CtaG family.</text>
</comment>
<dbReference type="InterPro" id="IPR007533">
    <property type="entry name" value="Cyt_c_oxidase_assmbl_CtaG"/>
</dbReference>
<dbReference type="SUPFAM" id="SSF110111">
    <property type="entry name" value="Ctag/Cox11"/>
    <property type="match status" value="1"/>
</dbReference>
<dbReference type="PANTHER" id="PTHR21320:SF3">
    <property type="entry name" value="CYTOCHROME C OXIDASE ASSEMBLY PROTEIN COX11, MITOCHONDRIAL-RELATED"/>
    <property type="match status" value="1"/>
</dbReference>
<dbReference type="HAMAP" id="MF_00155">
    <property type="entry name" value="CtaG"/>
    <property type="match status" value="1"/>
</dbReference>
<dbReference type="GO" id="GO:0008535">
    <property type="term" value="P:respiratory chain complex IV assembly"/>
    <property type="evidence" value="ECO:0007669"/>
    <property type="project" value="UniProtKB-UniRule"/>
</dbReference>
<evidence type="ECO:0000256" key="6">
    <source>
        <dbReference type="ARBA" id="ARBA00022968"/>
    </source>
</evidence>
<dbReference type="GO" id="GO:0005886">
    <property type="term" value="C:plasma membrane"/>
    <property type="evidence" value="ECO:0007669"/>
    <property type="project" value="UniProtKB-SubCell"/>
</dbReference>
<comment type="function">
    <text evidence="1 10">Exerts its effect at some terminal stage of cytochrome c oxidase synthesis, probably by being involved in the insertion of the copper B into subunit I.</text>
</comment>
<keyword evidence="9 10" id="KW-0472">Membrane</keyword>
<feature type="topological domain" description="Periplasmic" evidence="10">
    <location>
        <begin position="30"/>
        <end position="190"/>
    </location>
</feature>
<dbReference type="PIRSF" id="PIRSF005413">
    <property type="entry name" value="COX11"/>
    <property type="match status" value="1"/>
</dbReference>
<evidence type="ECO:0000256" key="9">
    <source>
        <dbReference type="ARBA" id="ARBA00023136"/>
    </source>
</evidence>
<keyword evidence="12" id="KW-1185">Reference proteome</keyword>
<dbReference type="Proteomes" id="UP000515317">
    <property type="component" value="Chromosome"/>
</dbReference>
<dbReference type="GO" id="GO:0005507">
    <property type="term" value="F:copper ion binding"/>
    <property type="evidence" value="ECO:0007669"/>
    <property type="project" value="InterPro"/>
</dbReference>
<dbReference type="PANTHER" id="PTHR21320">
    <property type="entry name" value="CYTOCHROME C OXIDASE ASSEMBLY PROTEIN COX11-RELATED"/>
    <property type="match status" value="1"/>
</dbReference>
<organism evidence="11 12">
    <name type="scientific">Terrihabitans soli</name>
    <dbReference type="NCBI Taxonomy" id="708113"/>
    <lineage>
        <taxon>Bacteria</taxon>
        <taxon>Pseudomonadati</taxon>
        <taxon>Pseudomonadota</taxon>
        <taxon>Alphaproteobacteria</taxon>
        <taxon>Hyphomicrobiales</taxon>
        <taxon>Terrihabitans</taxon>
    </lineage>
</organism>
<evidence type="ECO:0000313" key="12">
    <source>
        <dbReference type="Proteomes" id="UP000515317"/>
    </source>
</evidence>
<accession>A0A6S6QUP2</accession>
<evidence type="ECO:0000256" key="3">
    <source>
        <dbReference type="ARBA" id="ARBA00009620"/>
    </source>
</evidence>
<keyword evidence="8 10" id="KW-0186">Copper</keyword>
<dbReference type="InterPro" id="IPR023471">
    <property type="entry name" value="CtaG/Cox11_dom_sf"/>
</dbReference>
<evidence type="ECO:0000256" key="8">
    <source>
        <dbReference type="ARBA" id="ARBA00023008"/>
    </source>
</evidence>
<evidence type="ECO:0000256" key="5">
    <source>
        <dbReference type="ARBA" id="ARBA00022692"/>
    </source>
</evidence>
<dbReference type="KEGG" id="tso:IZ6_23820"/>
<dbReference type="Gene3D" id="2.60.370.10">
    <property type="entry name" value="Ctag/Cox11"/>
    <property type="match status" value="1"/>
</dbReference>
<keyword evidence="10" id="KW-1003">Cell membrane</keyword>
<dbReference type="RefSeq" id="WP_222875277.1">
    <property type="nucleotide sequence ID" value="NZ_AP023361.1"/>
</dbReference>
<keyword evidence="7 10" id="KW-1133">Transmembrane helix</keyword>